<name>A0ABX8V5D9_9BACT</name>
<dbReference type="Proteomes" id="UP000826014">
    <property type="component" value="Chromosome"/>
</dbReference>
<proteinExistence type="predicted"/>
<evidence type="ECO:0000313" key="2">
    <source>
        <dbReference type="EMBL" id="QYF48250.1"/>
    </source>
</evidence>
<evidence type="ECO:0000256" key="1">
    <source>
        <dbReference type="SAM" id="Coils"/>
    </source>
</evidence>
<accession>A0ABX8V5D9</accession>
<keyword evidence="3" id="KW-1185">Reference proteome</keyword>
<organism evidence="2 3">
    <name type="scientific">Candidatus Rhabdochlamydia oedothoracis</name>
    <dbReference type="NCBI Taxonomy" id="2720720"/>
    <lineage>
        <taxon>Bacteria</taxon>
        <taxon>Pseudomonadati</taxon>
        <taxon>Chlamydiota</taxon>
        <taxon>Chlamydiia</taxon>
        <taxon>Parachlamydiales</taxon>
        <taxon>Candidatus Rhabdochlamydiaceae</taxon>
        <taxon>Candidatus Rhabdochlamydia</taxon>
    </lineage>
</organism>
<reference evidence="2 3" key="1">
    <citation type="journal article" date="2022" name="bioRxiv">
        <title>Ecology and evolution of chlamydial symbionts of arthropods.</title>
        <authorList>
            <person name="Halter T."/>
            <person name="Koestlbacher S."/>
            <person name="Collingro A."/>
            <person name="Sixt B.S."/>
            <person name="Toenshoff E.R."/>
            <person name="Hendrickx F."/>
            <person name="Kostanjsek R."/>
            <person name="Horn M."/>
        </authorList>
    </citation>
    <scope>NUCLEOTIDE SEQUENCE [LARGE SCALE GENOMIC DNA]</scope>
    <source>
        <strain evidence="2">W744xW776</strain>
    </source>
</reference>
<gene>
    <name evidence="2" type="ORF">RHABOEDO_000374</name>
</gene>
<sequence length="271" mass="31433">MLKIQQIAHNREDLNTCLSAIESAEILYMHRKMFLSKLKTLYRTALQASQTAKNAFQIQQPATSQQTVTTQIDLQEAINNQLTNVQIFYQDLLSRYKETLQGRCSNLEILNLLDQEIHEQLQTIRSKLRECEAIIEGRDITHFDTIPFLLHGEAVFQKRMCRISGKPIRKVVVVRASDNNKPIYYEWRNLQQALENDLCPPRWPVSLAFGPESTIIDIEETREVINELKKASSNPQFKKDAQEKYLDYKMQKKALEEALKLLKVDLAQAKV</sequence>
<dbReference type="EMBL" id="CP075587">
    <property type="protein sequence ID" value="QYF48250.1"/>
    <property type="molecule type" value="Genomic_DNA"/>
</dbReference>
<protein>
    <submittedName>
        <fullName evidence="2">Uncharacterized protein</fullName>
    </submittedName>
</protein>
<keyword evidence="1" id="KW-0175">Coiled coil</keyword>
<dbReference type="RefSeq" id="WP_215217738.1">
    <property type="nucleotide sequence ID" value="NZ_CP075587.1"/>
</dbReference>
<evidence type="ECO:0000313" key="3">
    <source>
        <dbReference type="Proteomes" id="UP000826014"/>
    </source>
</evidence>
<feature type="coiled-coil region" evidence="1">
    <location>
        <begin position="238"/>
        <end position="265"/>
    </location>
</feature>